<feature type="domain" description="Nucleoside phosphorylase" evidence="2">
    <location>
        <begin position="70"/>
        <end position="186"/>
    </location>
</feature>
<comment type="caution">
    <text evidence="3">The sequence shown here is derived from an EMBL/GenBank/DDBJ whole genome shotgun (WGS) entry which is preliminary data.</text>
</comment>
<dbReference type="InterPro" id="IPR000845">
    <property type="entry name" value="Nucleoside_phosphorylase_d"/>
</dbReference>
<evidence type="ECO:0000313" key="3">
    <source>
        <dbReference type="EMBL" id="KAK8001215.1"/>
    </source>
</evidence>
<proteinExistence type="predicted"/>
<sequence length="410" mass="45150">MFSGISTINSGFGVQNIVGGEGVQNNNNGSGTQQNNIRSPRAMDPPGRIRPIYRASSGDDRPSQREDFHIAIICALATEFDAVSLLFDRLWDEDGEVYGRAPGDTNTYTTGRIREHDVALALLPSMGTASAAGAAAGIRSSFPVLKLVLIVGVCGGVPDTGENEVLLGDVVISKTVQHSLGKQYPGTFALKDTVEDTLGRLNRDTRTLVTSFETEMGRRRLRTKAGEYLVALQMAAVSQGYRQSYQYPGVAEDKLFEPDYRHHHRTPQACGICKYESGKTCDQAVQASCADLQCDERHLLRRERLEAKRRMELTDMQRPEIHIGRIRSGDTVMKSGEHRDQIAREHNVIAFEMEGAGAWDEVPCIVVKGTCDYADSHKNNKWQPFAAATAASVAKAFLTRYPRTDRTIPS</sequence>
<dbReference type="EMBL" id="JAQQWI010000018">
    <property type="protein sequence ID" value="KAK8001215.1"/>
    <property type="molecule type" value="Genomic_DNA"/>
</dbReference>
<reference evidence="3 4" key="1">
    <citation type="submission" date="2023-01" db="EMBL/GenBank/DDBJ databases">
        <title>Analysis of 21 Apiospora genomes using comparative genomics revels a genus with tremendous synthesis potential of carbohydrate active enzymes and secondary metabolites.</title>
        <authorList>
            <person name="Sorensen T."/>
        </authorList>
    </citation>
    <scope>NUCLEOTIDE SEQUENCE [LARGE SCALE GENOMIC DNA]</scope>
    <source>
        <strain evidence="3 4">CBS 20057</strain>
    </source>
</reference>
<dbReference type="PANTHER" id="PTHR46082">
    <property type="entry name" value="ATP/GTP-BINDING PROTEIN-RELATED"/>
    <property type="match status" value="1"/>
</dbReference>
<dbReference type="Gene3D" id="3.40.50.1580">
    <property type="entry name" value="Nucleoside phosphorylase domain"/>
    <property type="match status" value="1"/>
</dbReference>
<dbReference type="InterPro" id="IPR035994">
    <property type="entry name" value="Nucleoside_phosphorylase_sf"/>
</dbReference>
<protein>
    <recommendedName>
        <fullName evidence="2">Nucleoside phosphorylase domain-containing protein</fullName>
    </recommendedName>
</protein>
<keyword evidence="4" id="KW-1185">Reference proteome</keyword>
<dbReference type="Pfam" id="PF01048">
    <property type="entry name" value="PNP_UDP_1"/>
    <property type="match status" value="1"/>
</dbReference>
<evidence type="ECO:0000259" key="2">
    <source>
        <dbReference type="Pfam" id="PF01048"/>
    </source>
</evidence>
<evidence type="ECO:0000256" key="1">
    <source>
        <dbReference type="SAM" id="MobiDB-lite"/>
    </source>
</evidence>
<evidence type="ECO:0000313" key="4">
    <source>
        <dbReference type="Proteomes" id="UP001396898"/>
    </source>
</evidence>
<dbReference type="Proteomes" id="UP001396898">
    <property type="component" value="Unassembled WGS sequence"/>
</dbReference>
<organism evidence="3 4">
    <name type="scientific">Apiospora marii</name>
    <dbReference type="NCBI Taxonomy" id="335849"/>
    <lineage>
        <taxon>Eukaryota</taxon>
        <taxon>Fungi</taxon>
        <taxon>Dikarya</taxon>
        <taxon>Ascomycota</taxon>
        <taxon>Pezizomycotina</taxon>
        <taxon>Sordariomycetes</taxon>
        <taxon>Xylariomycetidae</taxon>
        <taxon>Amphisphaeriales</taxon>
        <taxon>Apiosporaceae</taxon>
        <taxon>Apiospora</taxon>
    </lineage>
</organism>
<name>A0ABR1R6W4_9PEZI</name>
<dbReference type="SUPFAM" id="SSF53167">
    <property type="entry name" value="Purine and uridine phosphorylases"/>
    <property type="match status" value="1"/>
</dbReference>
<dbReference type="InterPro" id="IPR053137">
    <property type="entry name" value="NLR-like"/>
</dbReference>
<accession>A0ABR1R6W4</accession>
<gene>
    <name evidence="3" type="ORF">PG991_013437</name>
</gene>
<feature type="compositionally biased region" description="Low complexity" evidence="1">
    <location>
        <begin position="23"/>
        <end position="36"/>
    </location>
</feature>
<dbReference type="PANTHER" id="PTHR46082:SF6">
    <property type="entry name" value="AAA+ ATPASE DOMAIN-CONTAINING PROTEIN-RELATED"/>
    <property type="match status" value="1"/>
</dbReference>
<feature type="region of interest" description="Disordered" evidence="1">
    <location>
        <begin position="23"/>
        <end position="63"/>
    </location>
</feature>